<evidence type="ECO:0000313" key="1">
    <source>
        <dbReference type="EMBL" id="SIQ86711.1"/>
    </source>
</evidence>
<sequence>MKYMIAPARQLGLTVVELLVALVLSLLLLTGIIQVFLASKQTYATNEAMSVLQENGRFALEFIARSVRMGGYVEPTALSLWPPLAVQGSGCTGLCTETGNGNASDQLAIAFQPPRDPVTGTRQDCGGTTVDDDRVLVNVFHVQNGSLRCSSYQHTPYQVLTSNVELVSGIDRLQVLFGISTQGNLDSANQYVSADRVTNWEQVRAVRVAVLANSLSPVSPAPPARPYILLDAEPVSFNDRLARQIFTTTIQLKNIY</sequence>
<dbReference type="EMBL" id="FTMC01000011">
    <property type="protein sequence ID" value="SIQ86711.1"/>
    <property type="molecule type" value="Genomic_DNA"/>
</dbReference>
<gene>
    <name evidence="1" type="ORF">SAMN05421672_11113</name>
</gene>
<organism evidence="1 2">
    <name type="scientific">Pseudomonas flexibilis</name>
    <dbReference type="NCBI Taxonomy" id="706570"/>
    <lineage>
        <taxon>Bacteria</taxon>
        <taxon>Pseudomonadati</taxon>
        <taxon>Pseudomonadota</taxon>
        <taxon>Gammaproteobacteria</taxon>
        <taxon>Pseudomonadales</taxon>
        <taxon>Pseudomonadaceae</taxon>
        <taxon>Pseudomonas</taxon>
    </lineage>
</organism>
<reference evidence="1 2" key="1">
    <citation type="submission" date="2017-01" db="EMBL/GenBank/DDBJ databases">
        <authorList>
            <person name="Mah S.A."/>
            <person name="Swanson W.J."/>
            <person name="Moy G.W."/>
            <person name="Vacquier V.D."/>
        </authorList>
    </citation>
    <scope>NUCLEOTIDE SEQUENCE [LARGE SCALE GENOMIC DNA]</scope>
    <source>
        <strain evidence="1 2">ATCC 29606</strain>
    </source>
</reference>
<dbReference type="Proteomes" id="UP000186079">
    <property type="component" value="Unassembled WGS sequence"/>
</dbReference>
<dbReference type="Pfam" id="PF16074">
    <property type="entry name" value="PilW"/>
    <property type="match status" value="1"/>
</dbReference>
<dbReference type="AlphaFoldDB" id="A0A1N6W998"/>
<accession>A0A1N6W998</accession>
<proteinExistence type="predicted"/>
<dbReference type="RefSeq" id="WP_027589035.1">
    <property type="nucleotide sequence ID" value="NZ_FTMC01000011.1"/>
</dbReference>
<dbReference type="InterPro" id="IPR032092">
    <property type="entry name" value="PilW"/>
</dbReference>
<dbReference type="GO" id="GO:0043683">
    <property type="term" value="P:type IV pilus assembly"/>
    <property type="evidence" value="ECO:0007669"/>
    <property type="project" value="InterPro"/>
</dbReference>
<name>A0A1N6W998_9PSED</name>
<protein>
    <submittedName>
        <fullName evidence="1">Type IV pilus assembly protein PilW</fullName>
    </submittedName>
</protein>
<evidence type="ECO:0000313" key="2">
    <source>
        <dbReference type="Proteomes" id="UP000186079"/>
    </source>
</evidence>